<evidence type="ECO:0000313" key="1">
    <source>
        <dbReference type="EMBL" id="RLV80755.1"/>
    </source>
</evidence>
<dbReference type="Proteomes" id="UP000281594">
    <property type="component" value="Unassembled WGS sequence"/>
</dbReference>
<dbReference type="STRING" id="1343740.M271_23265"/>
<sequence length="52" mass="5355">MADLAMPARTDAPPPTRRLIAVGTIRRTGGRTITVRATAAGVTGTSRPAVKP</sequence>
<accession>A0A0A0N9Q1</accession>
<dbReference type="EMBL" id="QYCY01000001">
    <property type="protein sequence ID" value="RLV80755.1"/>
    <property type="molecule type" value="Genomic_DNA"/>
</dbReference>
<comment type="caution">
    <text evidence="1">The sequence shown here is derived from an EMBL/GenBank/DDBJ whole genome shotgun (WGS) entry which is preliminary data.</text>
</comment>
<dbReference type="RefSeq" id="WP_020869605.1">
    <property type="nucleotide sequence ID" value="NC_022785.1"/>
</dbReference>
<organism evidence="1 2">
    <name type="scientific">Streptomyces rapamycinicus (strain ATCC 29253 / DSM 41530 / NRRL 5491 / AYB-994)</name>
    <name type="common">Streptomyces hygroscopicus (strain ATCC 29253)</name>
    <dbReference type="NCBI Taxonomy" id="1343740"/>
    <lineage>
        <taxon>Bacteria</taxon>
        <taxon>Bacillati</taxon>
        <taxon>Actinomycetota</taxon>
        <taxon>Actinomycetes</taxon>
        <taxon>Kitasatosporales</taxon>
        <taxon>Streptomycetaceae</taxon>
        <taxon>Streptomyces</taxon>
        <taxon>Streptomyces violaceusniger group</taxon>
    </lineage>
</organism>
<name>A0A0A0N9Q1_STRRN</name>
<protein>
    <submittedName>
        <fullName evidence="1">Uncharacterized protein</fullName>
    </submittedName>
</protein>
<dbReference type="AlphaFoldDB" id="A0A0A0N9Q1"/>
<dbReference type="KEGG" id="src:M271_23265"/>
<dbReference type="HOGENOM" id="CLU_3085345_0_0_11"/>
<dbReference type="eggNOG" id="ENOG5032N68">
    <property type="taxonomic scope" value="Bacteria"/>
</dbReference>
<gene>
    <name evidence="1" type="ORF">D3C57_120260</name>
</gene>
<evidence type="ECO:0000313" key="2">
    <source>
        <dbReference type="Proteomes" id="UP000281594"/>
    </source>
</evidence>
<reference evidence="1 2" key="1">
    <citation type="journal article" date="2018" name="J. Biol. Chem.">
        <title>Discovery of the actinoplanic acid pathway in Streptomyces rapamycinicus reveals a genetically conserved synergism with rapamycin.</title>
        <authorList>
            <person name="Mrak P."/>
            <person name="Krastel P."/>
            <person name="Pivk Lukancic P."/>
            <person name="Tao J."/>
            <person name="Pistorius D."/>
            <person name="Moore C.M."/>
        </authorList>
    </citation>
    <scope>NUCLEOTIDE SEQUENCE [LARGE SCALE GENOMIC DNA]</scope>
    <source>
        <strain evidence="1 2">NRRL 5491</strain>
    </source>
</reference>
<proteinExistence type="predicted"/>